<evidence type="ECO:0000313" key="3">
    <source>
        <dbReference type="Proteomes" id="UP001159364"/>
    </source>
</evidence>
<dbReference type="Proteomes" id="UP001159364">
    <property type="component" value="Linkage Group LG07"/>
</dbReference>
<feature type="coiled-coil region" evidence="1">
    <location>
        <begin position="437"/>
        <end position="499"/>
    </location>
</feature>
<dbReference type="PANTHER" id="PTHR33883">
    <property type="entry name" value="WPP DOMAIN-ASSOCIATED PROTEIN"/>
    <property type="match status" value="1"/>
</dbReference>
<feature type="coiled-coil region" evidence="1">
    <location>
        <begin position="703"/>
        <end position="734"/>
    </location>
</feature>
<dbReference type="InterPro" id="IPR037490">
    <property type="entry name" value="WAP"/>
</dbReference>
<organism evidence="2 3">
    <name type="scientific">Erythroxylum novogranatense</name>
    <dbReference type="NCBI Taxonomy" id="1862640"/>
    <lineage>
        <taxon>Eukaryota</taxon>
        <taxon>Viridiplantae</taxon>
        <taxon>Streptophyta</taxon>
        <taxon>Embryophyta</taxon>
        <taxon>Tracheophyta</taxon>
        <taxon>Spermatophyta</taxon>
        <taxon>Magnoliopsida</taxon>
        <taxon>eudicotyledons</taxon>
        <taxon>Gunneridae</taxon>
        <taxon>Pentapetalae</taxon>
        <taxon>rosids</taxon>
        <taxon>fabids</taxon>
        <taxon>Malpighiales</taxon>
        <taxon>Erythroxylaceae</taxon>
        <taxon>Erythroxylum</taxon>
    </lineage>
</organism>
<keyword evidence="1" id="KW-0175">Coiled coil</keyword>
<dbReference type="EMBL" id="JAIWQS010000007">
    <property type="protein sequence ID" value="KAJ8758741.1"/>
    <property type="molecule type" value="Genomic_DNA"/>
</dbReference>
<dbReference type="PANTHER" id="PTHR33883:SF10">
    <property type="entry name" value="WPP DOMAIN-ASSOCIATED PROTEIN"/>
    <property type="match status" value="1"/>
</dbReference>
<evidence type="ECO:0000256" key="1">
    <source>
        <dbReference type="SAM" id="Coils"/>
    </source>
</evidence>
<keyword evidence="3" id="KW-1185">Reference proteome</keyword>
<dbReference type="AlphaFoldDB" id="A0AAV8SWB7"/>
<evidence type="ECO:0008006" key="4">
    <source>
        <dbReference type="Google" id="ProtNLM"/>
    </source>
</evidence>
<evidence type="ECO:0000313" key="2">
    <source>
        <dbReference type="EMBL" id="KAJ8758741.1"/>
    </source>
</evidence>
<comment type="caution">
    <text evidence="2">The sequence shown here is derived from an EMBL/GenBank/DDBJ whole genome shotgun (WGS) entry which is preliminary data.</text>
</comment>
<sequence>MGSQEVLSSSEISDACVSSKDGGLAHLQDDLLEIENPEVDLIKELDSYWEDINKRLTVSRMVSDSVIKGVISAVEEEAAEKIAKHELELARLEESLHLYHVGADDSENIRFPVLTHKPISKQYGHCLSYSDTLPGHDRLQESLGNLKLAAKEQFRKLNIEIDKIKGTYSLRRNGSGSELGLSDILPEKVPDKWIGVNRMLDGLRITLDSIYKEADLIVHFSKSSLFDWQQEREFQTEIQGLVMKTYVRNLQDDFEQSLWNQNDLSYGNESAHWTKKIKEISKLREELDDISRSLFTSESGHLISHGSLEHHKVSGNHLSSASSHWEGNGKLDGLIIAPENLDISQLRHMSRDRLEDYFKAELIKMKRNHESKVQELTEELFSLKREYMREKGFSLPVKKDKDLDLLRKKIPEVIVKLDGILMENDERPSLIISKNRLESLLSENRHLKHLLNEKKKEIKCLSSQVSDAAEEKSRHSLAEANLLRTVVDLKSNIEDARVEASINDDLFKFVFKEHMDEIKFLSEESNMELGIVPGIYETMFREAAQTVELNSKLQIDDVDMESIIMQGLSEVISKGALKEAEKELANLKFKYTNENETRLSLEIQALEKEKTFRLIAAEKEKLEQEIITLNARVDESDRLVQEKVEALVKEKERYDSATQELQDLRSLLSQQKTLILQGNEEVEALKYNLSDALNKIRLHEGGISDLRERLELETKKLQEAAEEKSILVANAKEKQDSLAMAEAREMQYKKQMDSITGILHGLLGVFSKFECRVAEDIRRKSLRLATLTSELSSLSEKANKLRKTGLQYKQRFERRSSDLQKAEAEVDLLGDEVDTLLGLLEKIYIALDHYSPILKHYPGIIEILKLVRRELTGESIKSV</sequence>
<reference evidence="2 3" key="1">
    <citation type="submission" date="2021-09" db="EMBL/GenBank/DDBJ databases">
        <title>Genomic insights and catalytic innovation underlie evolution of tropane alkaloids biosynthesis.</title>
        <authorList>
            <person name="Wang Y.-J."/>
            <person name="Tian T."/>
            <person name="Huang J.-P."/>
            <person name="Huang S.-X."/>
        </authorList>
    </citation>
    <scope>NUCLEOTIDE SEQUENCE [LARGE SCALE GENOMIC DNA]</scope>
    <source>
        <strain evidence="2">KIB-2018</strain>
        <tissue evidence="2">Leaf</tissue>
    </source>
</reference>
<name>A0AAV8SWB7_9ROSI</name>
<protein>
    <recommendedName>
        <fullName evidence="4">WPP domain-associated protein</fullName>
    </recommendedName>
</protein>
<accession>A0AAV8SWB7</accession>
<gene>
    <name evidence="2" type="ORF">K2173_000462</name>
</gene>
<proteinExistence type="predicted"/>
<feature type="coiled-coil region" evidence="1">
    <location>
        <begin position="577"/>
        <end position="674"/>
    </location>
</feature>
<feature type="coiled-coil region" evidence="1">
    <location>
        <begin position="359"/>
        <end position="386"/>
    </location>
</feature>